<dbReference type="FunFam" id="3.40.50.620:FF:000145">
    <property type="entry name" value="ATP-binding domain containing protein"/>
    <property type="match status" value="1"/>
</dbReference>
<comment type="catalytic activity">
    <reaction evidence="9">
        <text>diphthine-[translation elongation factor 2] + NH4(+) + ATP = diphthamide-[translation elongation factor 2] + AMP + diphosphate + H(+)</text>
        <dbReference type="Rhea" id="RHEA:19753"/>
        <dbReference type="Rhea" id="RHEA-COMP:10172"/>
        <dbReference type="Rhea" id="RHEA-COMP:10174"/>
        <dbReference type="ChEBI" id="CHEBI:15378"/>
        <dbReference type="ChEBI" id="CHEBI:16692"/>
        <dbReference type="ChEBI" id="CHEBI:28938"/>
        <dbReference type="ChEBI" id="CHEBI:30616"/>
        <dbReference type="ChEBI" id="CHEBI:33019"/>
        <dbReference type="ChEBI" id="CHEBI:82696"/>
        <dbReference type="ChEBI" id="CHEBI:456215"/>
        <dbReference type="EC" id="6.3.1.14"/>
    </reaction>
</comment>
<dbReference type="EC" id="6.3.1.14" evidence="2"/>
<evidence type="ECO:0000256" key="5">
    <source>
        <dbReference type="ARBA" id="ARBA00022741"/>
    </source>
</evidence>
<evidence type="ECO:0000256" key="2">
    <source>
        <dbReference type="ARBA" id="ARBA00012089"/>
    </source>
</evidence>
<dbReference type="Gene3D" id="3.90.1490.10">
    <property type="entry name" value="putative n-type atp pyrophosphatase, domain 2"/>
    <property type="match status" value="1"/>
</dbReference>
<dbReference type="OrthoDB" id="686384at2759"/>
<evidence type="ECO:0000259" key="10">
    <source>
        <dbReference type="Pfam" id="PF01902"/>
    </source>
</evidence>
<dbReference type="GO" id="GO:0017178">
    <property type="term" value="F:diphthine-ammonia ligase activity"/>
    <property type="evidence" value="ECO:0007669"/>
    <property type="project" value="UniProtKB-EC"/>
</dbReference>
<dbReference type="NCBIfam" id="TIGR00290">
    <property type="entry name" value="MJ0570_dom"/>
    <property type="match status" value="1"/>
</dbReference>
<dbReference type="PANTHER" id="PTHR12196">
    <property type="entry name" value="DOMAIN OF UNKNOWN FUNCTION 71 DUF71 -CONTAINING PROTEIN"/>
    <property type="match status" value="1"/>
</dbReference>
<evidence type="ECO:0000256" key="9">
    <source>
        <dbReference type="ARBA" id="ARBA00048108"/>
    </source>
</evidence>
<feature type="domain" description="Diphthamide synthase" evidence="10">
    <location>
        <begin position="1"/>
        <end position="242"/>
    </location>
</feature>
<feature type="non-terminal residue" evidence="11">
    <location>
        <position position="1"/>
    </location>
</feature>
<evidence type="ECO:0000313" key="12">
    <source>
        <dbReference type="Proteomes" id="UP000054007"/>
    </source>
</evidence>
<dbReference type="FunFam" id="3.90.1490.10:FF:000001">
    <property type="entry name" value="Diphthine--ammonia ligase"/>
    <property type="match status" value="1"/>
</dbReference>
<evidence type="ECO:0000256" key="7">
    <source>
        <dbReference type="ARBA" id="ARBA00029814"/>
    </source>
</evidence>
<evidence type="ECO:0000313" key="11">
    <source>
        <dbReference type="EMBL" id="KIY74101.1"/>
    </source>
</evidence>
<dbReference type="InterPro" id="IPR035959">
    <property type="entry name" value="RutC-like_sf"/>
</dbReference>
<dbReference type="GO" id="GO:0017183">
    <property type="term" value="P:protein histidyl modification to diphthamide"/>
    <property type="evidence" value="ECO:0007669"/>
    <property type="project" value="TreeGrafter"/>
</dbReference>
<evidence type="ECO:0000256" key="8">
    <source>
        <dbReference type="ARBA" id="ARBA00031552"/>
    </source>
</evidence>
<accession>A0A0D7BWS3</accession>
<gene>
    <name evidence="11" type="ORF">CYLTODRAFT_364437</name>
</gene>
<dbReference type="InterPro" id="IPR014729">
    <property type="entry name" value="Rossmann-like_a/b/a_fold"/>
</dbReference>
<dbReference type="CDD" id="cd01994">
    <property type="entry name" value="AANH_PF0828-like"/>
    <property type="match status" value="1"/>
</dbReference>
<keyword evidence="4" id="KW-0436">Ligase</keyword>
<organism evidence="11 12">
    <name type="scientific">Cylindrobasidium torrendii FP15055 ss-10</name>
    <dbReference type="NCBI Taxonomy" id="1314674"/>
    <lineage>
        <taxon>Eukaryota</taxon>
        <taxon>Fungi</taxon>
        <taxon>Dikarya</taxon>
        <taxon>Basidiomycota</taxon>
        <taxon>Agaricomycotina</taxon>
        <taxon>Agaricomycetes</taxon>
        <taxon>Agaricomycetidae</taxon>
        <taxon>Agaricales</taxon>
        <taxon>Marasmiineae</taxon>
        <taxon>Physalacriaceae</taxon>
        <taxon>Cylindrobasidium</taxon>
    </lineage>
</organism>
<dbReference type="InterPro" id="IPR030662">
    <property type="entry name" value="DPH6/MJ0570"/>
</dbReference>
<keyword evidence="12" id="KW-1185">Reference proteome</keyword>
<name>A0A0D7BWS3_9AGAR</name>
<sequence length="673" mass="74182">MKYVALLSGGKDSCFNLLHCAKNGHDLVAAASLGPGPGQEETDSYMYQTVGQDAVDYVAQALDVPLYRRVISGTAKEQRNEYGDRTTTSIGVAGDETEDLYELLREVKQSHPDVQGVSVGAILSTYQRVRVEHVCRRLSMTPLCYLWQRSQAELLPEMIDAGMHVVLIKVAGIGLTTKHLGKSLQEMRPTFFKLNELYGSHICGEGGEYESLTLDSPLFKSRIQLDETETVIHSDKDFATVAYLRVKRASLIAKDIHTNSEQYDLAFPALVEDEYEFQAPAMSPPSELVIPVSTLHPSPPPPAIAKSGSWLGIGNVQASFVYSTTPLIDEIKTCFKLLQEQLARFGFDFTHCVNINVYLSSMDLFAEVNTIYTSYFGTSPPARACIAVDLPEEYGNRIKMDCISYNGPDRHALHVQGLSYWAPANIGPYSQAILSEERLFVSGQIGMIPKDLSLPEPRSIKQETMLCTQHADRIVDAIREGTAGKWRGTCQSAIYWLADASYAPVVQAAVQRRRTQHQPHAEQDLETAPILFATVAGLPKGALVEKQVIMHTGMRTVIDDGEVLSVETSPGHHSGRGDGSRWTMHSIGSASVFTLIGRGDYPEMAAKLRASLENYWGKTVNIRLLHLPESGAFATRMVQDLFGKRPLPLTTIPCRALSSLEGECEYAIVAFMA</sequence>
<evidence type="ECO:0000256" key="4">
    <source>
        <dbReference type="ARBA" id="ARBA00022598"/>
    </source>
</evidence>
<dbReference type="EMBL" id="KN880432">
    <property type="protein sequence ID" value="KIY74101.1"/>
    <property type="molecule type" value="Genomic_DNA"/>
</dbReference>
<proteinExistence type="predicted"/>
<evidence type="ECO:0000256" key="6">
    <source>
        <dbReference type="ARBA" id="ARBA00022840"/>
    </source>
</evidence>
<dbReference type="GO" id="GO:0005524">
    <property type="term" value="F:ATP binding"/>
    <property type="evidence" value="ECO:0007669"/>
    <property type="project" value="UniProtKB-KW"/>
</dbReference>
<comment type="pathway">
    <text evidence="1">Protein modification; peptidyl-diphthamide biosynthesis.</text>
</comment>
<dbReference type="SUPFAM" id="SSF55298">
    <property type="entry name" value="YjgF-like"/>
    <property type="match status" value="2"/>
</dbReference>
<dbReference type="AlphaFoldDB" id="A0A0D7BWS3"/>
<dbReference type="Pfam" id="PF01902">
    <property type="entry name" value="Diphthami_syn_2"/>
    <property type="match status" value="1"/>
</dbReference>
<dbReference type="SUPFAM" id="SSF52402">
    <property type="entry name" value="Adenine nucleotide alpha hydrolases-like"/>
    <property type="match status" value="1"/>
</dbReference>
<protein>
    <recommendedName>
        <fullName evidence="3">Diphthine--ammonia ligase</fullName>
        <ecNumber evidence="2">6.3.1.14</ecNumber>
    </recommendedName>
    <alternativeName>
        <fullName evidence="7">Diphthamide synthase</fullName>
    </alternativeName>
    <alternativeName>
        <fullName evidence="8">Diphthamide synthetase</fullName>
    </alternativeName>
</protein>
<dbReference type="Gene3D" id="3.30.1330.40">
    <property type="entry name" value="RutC-like"/>
    <property type="match status" value="2"/>
</dbReference>
<reference evidence="11 12" key="1">
    <citation type="journal article" date="2015" name="Fungal Genet. Biol.">
        <title>Evolution of novel wood decay mechanisms in Agaricales revealed by the genome sequences of Fistulina hepatica and Cylindrobasidium torrendii.</title>
        <authorList>
            <person name="Floudas D."/>
            <person name="Held B.W."/>
            <person name="Riley R."/>
            <person name="Nagy L.G."/>
            <person name="Koehler G."/>
            <person name="Ransdell A.S."/>
            <person name="Younus H."/>
            <person name="Chow J."/>
            <person name="Chiniquy J."/>
            <person name="Lipzen A."/>
            <person name="Tritt A."/>
            <person name="Sun H."/>
            <person name="Haridas S."/>
            <person name="LaButti K."/>
            <person name="Ohm R.A."/>
            <person name="Kues U."/>
            <person name="Blanchette R.A."/>
            <person name="Grigoriev I.V."/>
            <person name="Minto R.E."/>
            <person name="Hibbett D.S."/>
        </authorList>
    </citation>
    <scope>NUCLEOTIDE SEQUENCE [LARGE SCALE GENOMIC DNA]</scope>
    <source>
        <strain evidence="11 12">FP15055 ss-10</strain>
    </source>
</reference>
<dbReference type="CDD" id="cd06155">
    <property type="entry name" value="eu_AANH_C_1"/>
    <property type="match status" value="1"/>
</dbReference>
<dbReference type="InterPro" id="IPR006175">
    <property type="entry name" value="YjgF/YER057c/UK114"/>
</dbReference>
<dbReference type="Pfam" id="PF01042">
    <property type="entry name" value="Ribonuc_L-PSP"/>
    <property type="match status" value="1"/>
</dbReference>
<dbReference type="Gene3D" id="3.40.50.620">
    <property type="entry name" value="HUPs"/>
    <property type="match status" value="1"/>
</dbReference>
<keyword evidence="5" id="KW-0547">Nucleotide-binding</keyword>
<dbReference type="PANTHER" id="PTHR12196:SF2">
    <property type="entry name" value="DIPHTHINE--AMMONIA LIGASE"/>
    <property type="match status" value="1"/>
</dbReference>
<evidence type="ECO:0000256" key="3">
    <source>
        <dbReference type="ARBA" id="ARBA00018426"/>
    </source>
</evidence>
<dbReference type="Proteomes" id="UP000054007">
    <property type="component" value="Unassembled WGS sequence"/>
</dbReference>
<evidence type="ECO:0000256" key="1">
    <source>
        <dbReference type="ARBA" id="ARBA00005156"/>
    </source>
</evidence>
<keyword evidence="6" id="KW-0067">ATP-binding</keyword>
<dbReference type="InterPro" id="IPR002761">
    <property type="entry name" value="Diphthami_syn_dom"/>
</dbReference>
<dbReference type="STRING" id="1314674.A0A0D7BWS3"/>